<dbReference type="Gene3D" id="1.20.910.10">
    <property type="entry name" value="Heme oxygenase-like"/>
    <property type="match status" value="1"/>
</dbReference>
<evidence type="ECO:0000259" key="1">
    <source>
        <dbReference type="Pfam" id="PF03070"/>
    </source>
</evidence>
<proteinExistence type="predicted"/>
<dbReference type="EMBL" id="JBEVYD010000003">
    <property type="protein sequence ID" value="KAL3234293.1"/>
    <property type="molecule type" value="Genomic_DNA"/>
</dbReference>
<accession>A0ABR4NYM0</accession>
<evidence type="ECO:0000313" key="2">
    <source>
        <dbReference type="EMBL" id="KAL3234293.1"/>
    </source>
</evidence>
<keyword evidence="3" id="KW-1185">Reference proteome</keyword>
<dbReference type="PIRSF" id="PIRSF003170">
    <property type="entry name" value="Pet18p"/>
    <property type="match status" value="1"/>
</dbReference>
<protein>
    <submittedName>
        <fullName evidence="2">Protein PET18</fullName>
    </submittedName>
</protein>
<evidence type="ECO:0000313" key="3">
    <source>
        <dbReference type="Proteomes" id="UP001623330"/>
    </source>
</evidence>
<dbReference type="Pfam" id="PF03070">
    <property type="entry name" value="TENA_THI-4"/>
    <property type="match status" value="1"/>
</dbReference>
<dbReference type="Proteomes" id="UP001623330">
    <property type="component" value="Unassembled WGS sequence"/>
</dbReference>
<organism evidence="2 3">
    <name type="scientific">Nakaseomyces bracarensis</name>
    <dbReference type="NCBI Taxonomy" id="273131"/>
    <lineage>
        <taxon>Eukaryota</taxon>
        <taxon>Fungi</taxon>
        <taxon>Dikarya</taxon>
        <taxon>Ascomycota</taxon>
        <taxon>Saccharomycotina</taxon>
        <taxon>Saccharomycetes</taxon>
        <taxon>Saccharomycetales</taxon>
        <taxon>Saccharomycetaceae</taxon>
        <taxon>Nakaseomyces</taxon>
    </lineage>
</organism>
<dbReference type="PANTHER" id="PTHR43198:SF2">
    <property type="entry name" value="SI:CH1073-67J19.1-RELATED"/>
    <property type="match status" value="1"/>
</dbReference>
<dbReference type="CDD" id="cd19358">
    <property type="entry name" value="TenA_E_Spr0628-like"/>
    <property type="match status" value="1"/>
</dbReference>
<dbReference type="InterPro" id="IPR050967">
    <property type="entry name" value="Thiamine_Salvage_TenA"/>
</dbReference>
<dbReference type="SUPFAM" id="SSF48613">
    <property type="entry name" value="Heme oxygenase-like"/>
    <property type="match status" value="1"/>
</dbReference>
<reference evidence="2 3" key="1">
    <citation type="submission" date="2024-05" db="EMBL/GenBank/DDBJ databases">
        <title>Long read based assembly of the Candida bracarensis genome reveals expanded adhesin content.</title>
        <authorList>
            <person name="Marcet-Houben M."/>
            <person name="Ksiezopolska E."/>
            <person name="Gabaldon T."/>
        </authorList>
    </citation>
    <scope>NUCLEOTIDE SEQUENCE [LARGE SCALE GENOMIC DNA]</scope>
    <source>
        <strain evidence="2 3">CBM6</strain>
    </source>
</reference>
<comment type="caution">
    <text evidence="2">The sequence shown here is derived from an EMBL/GenBank/DDBJ whole genome shotgun (WGS) entry which is preliminary data.</text>
</comment>
<dbReference type="InterPro" id="IPR016084">
    <property type="entry name" value="Haem_Oase-like_multi-hlx"/>
</dbReference>
<feature type="domain" description="Thiaminase-2/PQQC" evidence="1">
    <location>
        <begin position="12"/>
        <end position="215"/>
    </location>
</feature>
<name>A0ABR4NYM0_9SACH</name>
<dbReference type="PANTHER" id="PTHR43198">
    <property type="entry name" value="BIFUNCTIONAL TH2 PROTEIN"/>
    <property type="match status" value="1"/>
</dbReference>
<dbReference type="InterPro" id="IPR004305">
    <property type="entry name" value="Thiaminase-2/PQQC"/>
</dbReference>
<dbReference type="InterPro" id="IPR026285">
    <property type="entry name" value="TenA_E"/>
</dbReference>
<gene>
    <name evidence="2" type="ORF">RNJ44_03055</name>
</gene>
<sequence>MSSTSEYLLDKYSTLYKNATEHPLPKELCAGTLSDRALYVYLTQDLEFFETGLRLICRITSMAPEVPSLITLAKKVGFFASDENTYFRDCLAHLEKELDDSTVQEVKDKKIIPGVDKYVDYLVELTQDQKYDYPGLIAYLWCAEQVYLKWAHDLPRANNLHWKYQTWIDLHDGEHFITWCDFLRAEVDKFSPKQVEEVFAKTLQHEFNFFDSCYKA</sequence>